<accession>A0A3B5LYW1</accession>
<dbReference type="GO" id="GO:0005540">
    <property type="term" value="F:hyaluronic acid binding"/>
    <property type="evidence" value="ECO:0007669"/>
    <property type="project" value="TreeGrafter"/>
</dbReference>
<reference evidence="12" key="1">
    <citation type="submission" date="2025-08" db="UniProtKB">
        <authorList>
            <consortium name="Ensembl"/>
        </authorList>
    </citation>
    <scope>IDENTIFICATION</scope>
</reference>
<dbReference type="PROSITE" id="PS01186">
    <property type="entry name" value="EGF_2"/>
    <property type="match status" value="1"/>
</dbReference>
<evidence type="ECO:0000256" key="1">
    <source>
        <dbReference type="ARBA" id="ARBA00004437"/>
    </source>
</evidence>
<protein>
    <submittedName>
        <fullName evidence="12">Interphotoreceptor matrix proteoglycan 2b</fullName>
    </submittedName>
</protein>
<dbReference type="InterPro" id="IPR036364">
    <property type="entry name" value="SEA_dom_sf"/>
</dbReference>
<keyword evidence="5" id="KW-0272">Extracellular matrix</keyword>
<keyword evidence="9" id="KW-0325">Glycoprotein</keyword>
<dbReference type="PANTHER" id="PTHR12199:SF4">
    <property type="entry name" value="INTERPHOTORECEPTOR MATRIX PROTEOGLYCAN 2"/>
    <property type="match status" value="1"/>
</dbReference>
<sequence>QIGNEIDGTLLRPPRPLKEYVVEQRIKLKGETFSNALRDTSSFQYQQLAKQFKRRVSICPICTRSVLKAVRLFLCSGPIRGLVVQVHYAITLDLEVDSGGVSIDTLDFITLQNNQVEQSYVGAAEQPTVIYTITDFRNYITEALHKDNVLANGSLEHGTFAFWSLETGDQAQNLAKSNGGNIEGEGFLLTTSPSAVDDHQTVVPEGSAVTSPPKPSEVTFDHGSGSGFSGDGQDSSLWSWEASETPDITYDRGVDSHEVLPPPDLEMDTDDDVEPATSETADVLLVTTPRSGDSHTQEPLVGVFVAPLSTDTPDFTTPQLLLPSTEAAMTVDLSVQTVEASGFHDDYSLIEPQTQTVPVTSSKTWTPTDSGTRHQTENMEEGMMGVTEGERSGKEVAPSHGNVEPEPSREVVTALLPTPSSSQPNVNDSSSVLDLGYDFSDMPSIDVSIDLFQYGSGEADGESGGFSSEARGSDLEAFPLPGRPGRALTVFFSLRVTNMAFSRNLFNKSSSEYKSLEQQFIQLLVPYLQSNLNNFQNLEILNFRNGSIVVNSRMRFGKPVPKEVTNIIYLILEDFANTAYHTMNLAIDKYSLDVESGDRADPCKFQACNEFSKCMVNQWSGEAECVCDPGYLSIDGLPCQSVCDAQHNFCLNDGKCDIIPGKGAICRCRVGENWWYRGEHCEEYVSEPLVVGIAIASVVGFLLVAGGIIFFLARTLREQYDGEDSEDPLRLDESEIQERLRIIELCSRDQLLLLFLYPFI</sequence>
<reference evidence="12" key="2">
    <citation type="submission" date="2025-09" db="UniProtKB">
        <authorList>
            <consortium name="Ensembl"/>
        </authorList>
    </citation>
    <scope>IDENTIFICATION</scope>
</reference>
<evidence type="ECO:0000256" key="7">
    <source>
        <dbReference type="ARBA" id="ARBA00022729"/>
    </source>
</evidence>
<dbReference type="SUPFAM" id="SSF82671">
    <property type="entry name" value="SEA domain"/>
    <property type="match status" value="1"/>
</dbReference>
<proteinExistence type="predicted"/>
<comment type="subcellular location">
    <subcellularLocation>
        <location evidence="2">Cell projection</location>
        <location evidence="2">Cilium</location>
        <location evidence="2">Photoreceptor outer segment</location>
    </subcellularLocation>
    <subcellularLocation>
        <location evidence="1">Photoreceptor inner segment</location>
    </subcellularLocation>
    <subcellularLocation>
        <location evidence="3">Secreted</location>
        <location evidence="3">Extracellular space</location>
        <location evidence="3">Extracellular matrix</location>
        <location evidence="3">Interphotoreceptor matrix</location>
    </subcellularLocation>
</comment>
<evidence type="ECO:0000313" key="13">
    <source>
        <dbReference type="Proteomes" id="UP000261380"/>
    </source>
</evidence>
<evidence type="ECO:0000256" key="3">
    <source>
        <dbReference type="ARBA" id="ARBA00004593"/>
    </source>
</evidence>
<keyword evidence="8" id="KW-0677">Repeat</keyword>
<dbReference type="PROSITE" id="PS50024">
    <property type="entry name" value="SEA"/>
    <property type="match status" value="1"/>
</dbReference>
<keyword evidence="7" id="KW-0732">Signal</keyword>
<dbReference type="PANTHER" id="PTHR12199">
    <property type="entry name" value="INTERPHOTORECEPTOR MATRIX PROTEOGLYCAN"/>
    <property type="match status" value="1"/>
</dbReference>
<evidence type="ECO:0000256" key="9">
    <source>
        <dbReference type="ARBA" id="ARBA00023180"/>
    </source>
</evidence>
<evidence type="ECO:0000256" key="8">
    <source>
        <dbReference type="ARBA" id="ARBA00022737"/>
    </source>
</evidence>
<dbReference type="InterPro" id="IPR000742">
    <property type="entry name" value="EGF"/>
</dbReference>
<dbReference type="GO" id="GO:0007601">
    <property type="term" value="P:visual perception"/>
    <property type="evidence" value="ECO:0007669"/>
    <property type="project" value="InterPro"/>
</dbReference>
<keyword evidence="4" id="KW-0964">Secreted</keyword>
<dbReference type="GO" id="GO:0008201">
    <property type="term" value="F:heparin binding"/>
    <property type="evidence" value="ECO:0007669"/>
    <property type="project" value="UniProtKB-KW"/>
</dbReference>
<dbReference type="Ensembl" id="ENSXCOT00000014721.1">
    <property type="protein sequence ID" value="ENSXCOP00000014536.1"/>
    <property type="gene ID" value="ENSXCOG00000011020.1"/>
</dbReference>
<organism evidence="12 13">
    <name type="scientific">Xiphophorus couchianus</name>
    <name type="common">Monterrey platyfish</name>
    <dbReference type="NCBI Taxonomy" id="32473"/>
    <lineage>
        <taxon>Eukaryota</taxon>
        <taxon>Metazoa</taxon>
        <taxon>Chordata</taxon>
        <taxon>Craniata</taxon>
        <taxon>Vertebrata</taxon>
        <taxon>Euteleostomi</taxon>
        <taxon>Actinopterygii</taxon>
        <taxon>Neopterygii</taxon>
        <taxon>Teleostei</taxon>
        <taxon>Neoteleostei</taxon>
        <taxon>Acanthomorphata</taxon>
        <taxon>Ovalentaria</taxon>
        <taxon>Atherinomorphae</taxon>
        <taxon>Cyprinodontiformes</taxon>
        <taxon>Poeciliidae</taxon>
        <taxon>Poeciliinae</taxon>
        <taxon>Xiphophorus</taxon>
    </lineage>
</organism>
<dbReference type="GeneTree" id="ENSGT00530000063503"/>
<dbReference type="Gene3D" id="3.30.70.960">
    <property type="entry name" value="SEA domain"/>
    <property type="match status" value="1"/>
</dbReference>
<dbReference type="SMART" id="SM00200">
    <property type="entry name" value="SEA"/>
    <property type="match status" value="1"/>
</dbReference>
<dbReference type="InterPro" id="IPR000082">
    <property type="entry name" value="SEA_dom"/>
</dbReference>
<keyword evidence="6" id="KW-0358">Heparin-binding</keyword>
<dbReference type="Pfam" id="PF01390">
    <property type="entry name" value="SEA"/>
    <property type="match status" value="1"/>
</dbReference>
<dbReference type="GO" id="GO:0001750">
    <property type="term" value="C:photoreceptor outer segment"/>
    <property type="evidence" value="ECO:0007669"/>
    <property type="project" value="UniProtKB-SubCell"/>
</dbReference>
<evidence type="ECO:0000259" key="11">
    <source>
        <dbReference type="PROSITE" id="PS50024"/>
    </source>
</evidence>
<evidence type="ECO:0000313" key="12">
    <source>
        <dbReference type="Ensembl" id="ENSXCOP00000014536.1"/>
    </source>
</evidence>
<dbReference type="GO" id="GO:0001917">
    <property type="term" value="C:photoreceptor inner segment"/>
    <property type="evidence" value="ECO:0007669"/>
    <property type="project" value="UniProtKB-SubCell"/>
</dbReference>
<keyword evidence="13" id="KW-1185">Reference proteome</keyword>
<keyword evidence="10" id="KW-0966">Cell projection</keyword>
<dbReference type="InterPro" id="IPR039861">
    <property type="entry name" value="IMPG"/>
</dbReference>
<dbReference type="AlphaFoldDB" id="A0A3B5LYW1"/>
<evidence type="ECO:0000256" key="2">
    <source>
        <dbReference type="ARBA" id="ARBA00004504"/>
    </source>
</evidence>
<evidence type="ECO:0000256" key="4">
    <source>
        <dbReference type="ARBA" id="ARBA00022525"/>
    </source>
</evidence>
<name>A0A3B5LYW1_9TELE</name>
<evidence type="ECO:0000256" key="6">
    <source>
        <dbReference type="ARBA" id="ARBA00022674"/>
    </source>
</evidence>
<evidence type="ECO:0000256" key="10">
    <source>
        <dbReference type="ARBA" id="ARBA00023273"/>
    </source>
</evidence>
<evidence type="ECO:0000256" key="5">
    <source>
        <dbReference type="ARBA" id="ARBA00022530"/>
    </source>
</evidence>
<dbReference type="GO" id="GO:0033165">
    <property type="term" value="C:interphotoreceptor matrix"/>
    <property type="evidence" value="ECO:0007669"/>
    <property type="project" value="UniProtKB-SubCell"/>
</dbReference>
<feature type="domain" description="SEA" evidence="11">
    <location>
        <begin position="486"/>
        <end position="599"/>
    </location>
</feature>
<dbReference type="Proteomes" id="UP000261380">
    <property type="component" value="Unplaced"/>
</dbReference>